<evidence type="ECO:0000313" key="2">
    <source>
        <dbReference type="EMBL" id="GAH92632.1"/>
    </source>
</evidence>
<feature type="transmembrane region" description="Helical" evidence="1">
    <location>
        <begin position="50"/>
        <end position="68"/>
    </location>
</feature>
<name>X1JF69_9ZZZZ</name>
<evidence type="ECO:0000256" key="1">
    <source>
        <dbReference type="SAM" id="Phobius"/>
    </source>
</evidence>
<keyword evidence="1" id="KW-0812">Transmembrane</keyword>
<proteinExistence type="predicted"/>
<dbReference type="AlphaFoldDB" id="X1JF69"/>
<protein>
    <submittedName>
        <fullName evidence="2">Uncharacterized protein</fullName>
    </submittedName>
</protein>
<accession>X1JF69</accession>
<organism evidence="2">
    <name type="scientific">marine sediment metagenome</name>
    <dbReference type="NCBI Taxonomy" id="412755"/>
    <lineage>
        <taxon>unclassified sequences</taxon>
        <taxon>metagenomes</taxon>
        <taxon>ecological metagenomes</taxon>
    </lineage>
</organism>
<gene>
    <name evidence="2" type="ORF">S03H2_68868</name>
</gene>
<keyword evidence="1" id="KW-0472">Membrane</keyword>
<feature type="non-terminal residue" evidence="2">
    <location>
        <position position="1"/>
    </location>
</feature>
<comment type="caution">
    <text evidence="2">The sequence shown here is derived from an EMBL/GenBank/DDBJ whole genome shotgun (WGS) entry which is preliminary data.</text>
</comment>
<reference evidence="2" key="1">
    <citation type="journal article" date="2014" name="Front. Microbiol.">
        <title>High frequency of phylogenetically diverse reductive dehalogenase-homologous genes in deep subseafloor sedimentary metagenomes.</title>
        <authorList>
            <person name="Kawai M."/>
            <person name="Futagami T."/>
            <person name="Toyoda A."/>
            <person name="Takaki Y."/>
            <person name="Nishi S."/>
            <person name="Hori S."/>
            <person name="Arai W."/>
            <person name="Tsubouchi T."/>
            <person name="Morono Y."/>
            <person name="Uchiyama I."/>
            <person name="Ito T."/>
            <person name="Fujiyama A."/>
            <person name="Inagaki F."/>
            <person name="Takami H."/>
        </authorList>
    </citation>
    <scope>NUCLEOTIDE SEQUENCE</scope>
    <source>
        <strain evidence="2">Expedition CK06-06</strain>
    </source>
</reference>
<dbReference type="EMBL" id="BARU01045366">
    <property type="protein sequence ID" value="GAH92632.1"/>
    <property type="molecule type" value="Genomic_DNA"/>
</dbReference>
<sequence>DADGGSGAWEKIDFIQPVNGTIIISVDHLSLFALVEAGANEPLPEENIPFGNFYFLFMILSIIGLIVYSKRKL</sequence>
<keyword evidence="1" id="KW-1133">Transmembrane helix</keyword>